<dbReference type="PROSITE" id="PS50267">
    <property type="entry name" value="NA_NEUROTRAN_SYMP_3"/>
    <property type="match status" value="1"/>
</dbReference>
<evidence type="ECO:0000256" key="6">
    <source>
        <dbReference type="SAM" id="Phobius"/>
    </source>
</evidence>
<evidence type="ECO:0000256" key="1">
    <source>
        <dbReference type="ARBA" id="ARBA00004141"/>
    </source>
</evidence>
<feature type="transmembrane region" description="Helical" evidence="6">
    <location>
        <begin position="85"/>
        <end position="109"/>
    </location>
</feature>
<feature type="transmembrane region" description="Helical" evidence="6">
    <location>
        <begin position="427"/>
        <end position="451"/>
    </location>
</feature>
<proteinExistence type="predicted"/>
<evidence type="ECO:0000256" key="3">
    <source>
        <dbReference type="ARBA" id="ARBA00022692"/>
    </source>
</evidence>
<feature type="transmembrane region" description="Helical" evidence="6">
    <location>
        <begin position="356"/>
        <end position="379"/>
    </location>
</feature>
<dbReference type="EMBL" id="CP043424">
    <property type="protein sequence ID" value="QIW12068.1"/>
    <property type="molecule type" value="Genomic_DNA"/>
</dbReference>
<dbReference type="GO" id="GO:0016020">
    <property type="term" value="C:membrane"/>
    <property type="evidence" value="ECO:0007669"/>
    <property type="project" value="UniProtKB-SubCell"/>
</dbReference>
<evidence type="ECO:0000313" key="9">
    <source>
        <dbReference type="Proteomes" id="UP000251120"/>
    </source>
</evidence>
<sequence length="456" mass="51861">MNIKQTAQPLVTGIIATALCFSLGFFESVFKYNGFQFFYAYIAFTLLLCYPMNIIAIYLEKVHPEINTYSKLIKKLTGSSKLKPLSVLLTGSMVVILSIVIFSITSYFLDFVDNVPAIDKLSSASLSFGSSFPMYISLVVILVIMVLMLVLISKKVININNLIVIISHNALYLILILAIITFTYLPHSSIGIDDFLFGLSYQTNTQIHNMMAMAMIYAILSNFVSLALYKNILGVVDNDANIKLAAFKSVFYNIVISIIFCIVIYAVLGDYRPYHEPVENIHISSIFIVIKVSTPVYYLMLEAIFITFNIIVFVAAIKYICEITRKLHLEFLIFLIPFIITTCFICRGYTNIYFSMMFGFHLIIIYLFLFDIFMVGWVYDAQKFSYEILKNTGTKLSPIFNVTLRIFTPLICLFVTIGYIVPTISLLIQLLIAFGCTVIYIIKGSIFNNIFNKRKF</sequence>
<evidence type="ECO:0000313" key="10">
    <source>
        <dbReference type="Proteomes" id="UP000681131"/>
    </source>
</evidence>
<dbReference type="RefSeq" id="WP_112870005.1">
    <property type="nucleotide sequence ID" value="NZ_CP021781.1"/>
</dbReference>
<feature type="transmembrane region" description="Helical" evidence="6">
    <location>
        <begin position="132"/>
        <end position="152"/>
    </location>
</feature>
<keyword evidence="3 6" id="KW-0812">Transmembrane</keyword>
<evidence type="ECO:0000256" key="2">
    <source>
        <dbReference type="ARBA" id="ARBA00022448"/>
    </source>
</evidence>
<dbReference type="EMBL" id="CP021781">
    <property type="protein sequence ID" value="AXA33831.1"/>
    <property type="molecule type" value="Genomic_DNA"/>
</dbReference>
<feature type="transmembrane region" description="Helical" evidence="6">
    <location>
        <begin position="207"/>
        <end position="229"/>
    </location>
</feature>
<feature type="transmembrane region" description="Helical" evidence="6">
    <location>
        <begin position="250"/>
        <end position="268"/>
    </location>
</feature>
<feature type="transmembrane region" description="Helical" evidence="6">
    <location>
        <begin position="329"/>
        <end position="350"/>
    </location>
</feature>
<keyword evidence="4 6" id="KW-1133">Transmembrane helix</keyword>
<evidence type="ECO:0000256" key="5">
    <source>
        <dbReference type="ARBA" id="ARBA00023136"/>
    </source>
</evidence>
<feature type="transmembrane region" description="Helical" evidence="6">
    <location>
        <begin position="399"/>
        <end position="421"/>
    </location>
</feature>
<accession>A0A2Z4XY72</accession>
<reference evidence="7 9" key="1">
    <citation type="submission" date="2017-06" db="EMBL/GenBank/DDBJ databases">
        <title>Complete genome of Francisella adeliensis.</title>
        <authorList>
            <person name="Vallesi A."/>
            <person name="Sjodin A."/>
        </authorList>
    </citation>
    <scope>NUCLEOTIDE SEQUENCE [LARGE SCALE GENOMIC DNA]</scope>
    <source>
        <strain evidence="7 9">FDC440</strain>
    </source>
</reference>
<dbReference type="Proteomes" id="UP000251120">
    <property type="component" value="Chromosome"/>
</dbReference>
<protein>
    <submittedName>
        <fullName evidence="7">Uncharacterized protein</fullName>
    </submittedName>
</protein>
<organism evidence="7 9">
    <name type="scientific">Francisella adeliensis</name>
    <dbReference type="NCBI Taxonomy" id="2007306"/>
    <lineage>
        <taxon>Bacteria</taxon>
        <taxon>Pseudomonadati</taxon>
        <taxon>Pseudomonadota</taxon>
        <taxon>Gammaproteobacteria</taxon>
        <taxon>Thiotrichales</taxon>
        <taxon>Francisellaceae</taxon>
        <taxon>Francisella</taxon>
    </lineage>
</organism>
<comment type="subcellular location">
    <subcellularLocation>
        <location evidence="1">Membrane</location>
        <topology evidence="1">Multi-pass membrane protein</topology>
    </subcellularLocation>
</comment>
<dbReference type="Proteomes" id="UP000681131">
    <property type="component" value="Chromosome"/>
</dbReference>
<dbReference type="AlphaFoldDB" id="A0A2Z4XY72"/>
<dbReference type="InterPro" id="IPR037272">
    <property type="entry name" value="SNS_sf"/>
</dbReference>
<dbReference type="KEGG" id="fad:CDH04_05105"/>
<feature type="transmembrane region" description="Helical" evidence="6">
    <location>
        <begin position="38"/>
        <end position="59"/>
    </location>
</feature>
<name>A0A2Z4XY72_9GAMM</name>
<feature type="transmembrane region" description="Helical" evidence="6">
    <location>
        <begin position="296"/>
        <end position="317"/>
    </location>
</feature>
<gene>
    <name evidence="7" type="ORF">CDH04_05105</name>
    <name evidence="8" type="ORF">FZC43_05110</name>
</gene>
<keyword evidence="5 6" id="KW-0472">Membrane</keyword>
<dbReference type="SUPFAM" id="SSF161070">
    <property type="entry name" value="SNF-like"/>
    <property type="match status" value="1"/>
</dbReference>
<feature type="transmembrane region" description="Helical" evidence="6">
    <location>
        <begin position="164"/>
        <end position="187"/>
    </location>
</feature>
<evidence type="ECO:0000313" key="7">
    <source>
        <dbReference type="EMBL" id="AXA33831.1"/>
    </source>
</evidence>
<evidence type="ECO:0000313" key="8">
    <source>
        <dbReference type="EMBL" id="QIW12068.1"/>
    </source>
</evidence>
<reference evidence="8 10" key="2">
    <citation type="submission" date="2019-08" db="EMBL/GenBank/DDBJ databases">
        <title>Complete genome sequences of Francisella adeliensis (FSC1325 and FSC1326).</title>
        <authorList>
            <person name="Ohrman C."/>
            <person name="Uneklint I."/>
            <person name="Vallesi A."/>
            <person name="Karlsson L."/>
            <person name="Sjodin A."/>
        </authorList>
    </citation>
    <scope>NUCLEOTIDE SEQUENCE [LARGE SCALE GENOMIC DNA]</scope>
    <source>
        <strain evidence="8 10">FSC1325</strain>
    </source>
</reference>
<feature type="transmembrane region" description="Helical" evidence="6">
    <location>
        <begin position="7"/>
        <end position="26"/>
    </location>
</feature>
<keyword evidence="10" id="KW-1185">Reference proteome</keyword>
<dbReference type="OrthoDB" id="5605633at2"/>
<evidence type="ECO:0000256" key="4">
    <source>
        <dbReference type="ARBA" id="ARBA00022989"/>
    </source>
</evidence>
<keyword evidence="2" id="KW-0813">Transport</keyword>
<dbReference type="InterPro" id="IPR000175">
    <property type="entry name" value="Na/ntran_symport"/>
</dbReference>